<accession>A0AAN0NM71</accession>
<organism evidence="1 2">
    <name type="scientific">Yoonia rhodophyticola</name>
    <dbReference type="NCBI Taxonomy" id="3137370"/>
    <lineage>
        <taxon>Bacteria</taxon>
        <taxon>Pseudomonadati</taxon>
        <taxon>Pseudomonadota</taxon>
        <taxon>Alphaproteobacteria</taxon>
        <taxon>Rhodobacterales</taxon>
        <taxon>Paracoccaceae</taxon>
        <taxon>Yoonia</taxon>
    </lineage>
</organism>
<name>A0AAN0NM71_9RHOB</name>
<evidence type="ECO:0000313" key="2">
    <source>
        <dbReference type="Proteomes" id="UP001470809"/>
    </source>
</evidence>
<dbReference type="RefSeq" id="WP_342078485.1">
    <property type="nucleotide sequence ID" value="NZ_CP151767.2"/>
</dbReference>
<sequence>MIENGDDSLLDRIHRLQNGLVAEATGESFDGGDSEYKKLRHEVASSSLVKDLAPDFVRRCSGLEQFWGWIKYEKPTYAERRNLIWQAFAPMIERLEFDQVSPIGRVTTKKLRIHGGADVHAYCVKHTT</sequence>
<keyword evidence="2" id="KW-1185">Reference proteome</keyword>
<dbReference type="AlphaFoldDB" id="A0AAN0NM71"/>
<dbReference type="EMBL" id="CP151767">
    <property type="protein sequence ID" value="WZU69194.1"/>
    <property type="molecule type" value="Genomic_DNA"/>
</dbReference>
<proteinExistence type="predicted"/>
<reference evidence="1 2" key="2">
    <citation type="submission" date="2024-08" db="EMBL/GenBank/DDBJ databases">
        <title>Phylogenomic analyses of a clade within the roseobacter group suggest taxonomic reassignments of species of the genera Aestuariivita, Citreicella, Loktanella, Nautella, Pelagibaca, Ruegeria, Thalassobius, Thiobacimonas and Tropicibacter, and the proposal o.</title>
        <authorList>
            <person name="Jeon C.O."/>
        </authorList>
    </citation>
    <scope>NUCLEOTIDE SEQUENCE [LARGE SCALE GENOMIC DNA]</scope>
    <source>
        <strain evidence="1 2">SS1-5</strain>
    </source>
</reference>
<dbReference type="KEGG" id="yrh:AABB31_10305"/>
<protein>
    <submittedName>
        <fullName evidence="1">Uncharacterized protein</fullName>
    </submittedName>
</protein>
<dbReference type="Proteomes" id="UP001470809">
    <property type="component" value="Chromosome"/>
</dbReference>
<evidence type="ECO:0000313" key="1">
    <source>
        <dbReference type="EMBL" id="WZU69194.1"/>
    </source>
</evidence>
<gene>
    <name evidence="1" type="ORF">AABB31_10305</name>
</gene>
<reference evidence="2" key="1">
    <citation type="submission" date="2024-04" db="EMBL/GenBank/DDBJ databases">
        <title>Phylogenomic analyses of a clade within the roseobacter group suggest taxonomic reassignments of species of the genera Aestuariivita, Citreicella, Loktanella, Nautella, Pelagibaca, Ruegeria, Thalassobius, Thiobacimonas and Tropicibacter, and the proposal o.</title>
        <authorList>
            <person name="Jeon C.O."/>
        </authorList>
    </citation>
    <scope>NUCLEOTIDE SEQUENCE [LARGE SCALE GENOMIC DNA]</scope>
    <source>
        <strain evidence="2">SS1-5</strain>
    </source>
</reference>